<dbReference type="PANTHER" id="PTHR31286:SF99">
    <property type="entry name" value="DUF4283 DOMAIN-CONTAINING PROTEIN"/>
    <property type="match status" value="1"/>
</dbReference>
<evidence type="ECO:0008006" key="4">
    <source>
        <dbReference type="Google" id="ProtNLM"/>
    </source>
</evidence>
<accession>A0A7N2M9K8</accession>
<dbReference type="EnsemblPlants" id="QL08p011545:mrna">
    <property type="protein sequence ID" value="QL08p011545:mrna"/>
    <property type="gene ID" value="QL08p011545"/>
</dbReference>
<evidence type="ECO:0000313" key="2">
    <source>
        <dbReference type="EnsemblPlants" id="QL08p011545:mrna"/>
    </source>
</evidence>
<dbReference type="Gramene" id="QL08p011545:mrna">
    <property type="protein sequence ID" value="QL08p011545:mrna"/>
    <property type="gene ID" value="QL08p011545"/>
</dbReference>
<dbReference type="EMBL" id="LRBV02000008">
    <property type="status" value="NOT_ANNOTATED_CDS"/>
    <property type="molecule type" value="Genomic_DNA"/>
</dbReference>
<reference evidence="2 3" key="1">
    <citation type="journal article" date="2016" name="G3 (Bethesda)">
        <title>First Draft Assembly and Annotation of the Genome of a California Endemic Oak Quercus lobata Nee (Fagaceae).</title>
        <authorList>
            <person name="Sork V.L."/>
            <person name="Fitz-Gibbon S.T."/>
            <person name="Puiu D."/>
            <person name="Crepeau M."/>
            <person name="Gugger P.F."/>
            <person name="Sherman R."/>
            <person name="Stevens K."/>
            <person name="Langley C.H."/>
            <person name="Pellegrini M."/>
            <person name="Salzberg S.L."/>
        </authorList>
    </citation>
    <scope>NUCLEOTIDE SEQUENCE [LARGE SCALE GENOMIC DNA]</scope>
    <source>
        <strain evidence="2 3">cv. SW786</strain>
    </source>
</reference>
<evidence type="ECO:0000313" key="3">
    <source>
        <dbReference type="Proteomes" id="UP000594261"/>
    </source>
</evidence>
<dbReference type="InParanoid" id="A0A7N2M9K8"/>
<reference evidence="2" key="2">
    <citation type="submission" date="2021-01" db="UniProtKB">
        <authorList>
            <consortium name="EnsemblPlants"/>
        </authorList>
    </citation>
    <scope>IDENTIFICATION</scope>
</reference>
<dbReference type="AlphaFoldDB" id="A0A7N2M9K8"/>
<keyword evidence="3" id="KW-1185">Reference proteome</keyword>
<dbReference type="PANTHER" id="PTHR31286">
    <property type="entry name" value="GLYCINE-RICH CELL WALL STRUCTURAL PROTEIN 1.8-LIKE"/>
    <property type="match status" value="1"/>
</dbReference>
<evidence type="ECO:0000256" key="1">
    <source>
        <dbReference type="SAM" id="MobiDB-lite"/>
    </source>
</evidence>
<feature type="region of interest" description="Disordered" evidence="1">
    <location>
        <begin position="157"/>
        <end position="179"/>
    </location>
</feature>
<sequence>MANVSSIAVWVRLHELPIELYEAEVLKQIGESLGRVLRIDAHTTMEVQGKYARLCIQIDVNKLLVEACPYIIQRGNDEDGWDGVAGNSLDKHEDQWPTADCNTPNDNGEVETKSQYSPWMVVAKKRYGNRGTKKGPYVVGSSNFVWGAPLHQAGSQRAGSKASSLVQKSSPPVKSSSASVKGKKVLARVKPSRTIIKSATTPQTEGISFSSPSPLHNFTFCANLATKPSSNATFEFKSFEFDEMDCKPSEYDIVEIRKEEELLPPLNEVPNPNHLFIMNIAIWNSRGALKPNFQSHVRDLAQIHDLAIIVVMETKLGGDSAREITN</sequence>
<organism evidence="2 3">
    <name type="scientific">Quercus lobata</name>
    <name type="common">Valley oak</name>
    <dbReference type="NCBI Taxonomy" id="97700"/>
    <lineage>
        <taxon>Eukaryota</taxon>
        <taxon>Viridiplantae</taxon>
        <taxon>Streptophyta</taxon>
        <taxon>Embryophyta</taxon>
        <taxon>Tracheophyta</taxon>
        <taxon>Spermatophyta</taxon>
        <taxon>Magnoliopsida</taxon>
        <taxon>eudicotyledons</taxon>
        <taxon>Gunneridae</taxon>
        <taxon>Pentapetalae</taxon>
        <taxon>rosids</taxon>
        <taxon>fabids</taxon>
        <taxon>Fagales</taxon>
        <taxon>Fagaceae</taxon>
        <taxon>Quercus</taxon>
    </lineage>
</organism>
<dbReference type="Proteomes" id="UP000594261">
    <property type="component" value="Chromosome 8"/>
</dbReference>
<feature type="compositionally biased region" description="Low complexity" evidence="1">
    <location>
        <begin position="163"/>
        <end position="179"/>
    </location>
</feature>
<dbReference type="InterPro" id="IPR040256">
    <property type="entry name" value="At4g02000-like"/>
</dbReference>
<proteinExistence type="predicted"/>
<protein>
    <recommendedName>
        <fullName evidence="4">DUF4283 domain-containing protein</fullName>
    </recommendedName>
</protein>
<name>A0A7N2M9K8_QUELO</name>
<feature type="region of interest" description="Disordered" evidence="1">
    <location>
        <begin position="92"/>
        <end position="113"/>
    </location>
</feature>